<evidence type="ECO:0000256" key="3">
    <source>
        <dbReference type="ARBA" id="ARBA00010617"/>
    </source>
</evidence>
<dbReference type="PANTHER" id="PTHR47943">
    <property type="entry name" value="CYTOCHROME P450 93A3-LIKE"/>
    <property type="match status" value="1"/>
</dbReference>
<dbReference type="PANTHER" id="PTHR47943:SF8">
    <property type="entry name" value="CYTOCHROME P450"/>
    <property type="match status" value="1"/>
</dbReference>
<dbReference type="OrthoDB" id="1103324at2759"/>
<feature type="transmembrane region" description="Helical" evidence="10">
    <location>
        <begin position="42"/>
        <end position="61"/>
    </location>
</feature>
<gene>
    <name evidence="11" type="ORF">COLO4_24109</name>
</gene>
<evidence type="ECO:0000256" key="10">
    <source>
        <dbReference type="SAM" id="Phobius"/>
    </source>
</evidence>
<evidence type="ECO:0000256" key="9">
    <source>
        <dbReference type="ARBA" id="ARBA00023136"/>
    </source>
</evidence>
<comment type="cofactor">
    <cofactor evidence="1">
        <name>heme</name>
        <dbReference type="ChEBI" id="CHEBI:30413"/>
    </cofactor>
</comment>
<keyword evidence="4" id="KW-0349">Heme</keyword>
<keyword evidence="9 10" id="KW-0472">Membrane</keyword>
<sequence>MPIMLEYLSYATLFILSFLILKTLIIYISSNNAGQHHQLPPGPIALPVIGHLHLLALCPFLHQTFHKLSARYGPLMYFRLGSIGCVVASNPQFAKDLLKTNDLALAARMHTAAITHLTYNSSFAFAPYGPYWKFIKKFSTFELLGTSTLSHFRPFRTRELHHFLKFVLDKAKAGESVNVTQELLKLANNTISQMMLSMRCSGSGIRTLVREVTEIFGEFNVSDSIWFLKNWDLQGFRKRFEDIHTRFDALLETIISERVKERESRRKEGDSVKEVKDFLDIMLDVLEKDNLEVEFTRNHIKALILIIGLKLRKPVFGGRQPPFLEREREDRLAKRGD</sequence>
<keyword evidence="10" id="KW-1133">Transmembrane helix</keyword>
<dbReference type="InterPro" id="IPR001128">
    <property type="entry name" value="Cyt_P450"/>
</dbReference>
<keyword evidence="5" id="KW-0479">Metal-binding</keyword>
<reference evidence="12" key="1">
    <citation type="submission" date="2013-09" db="EMBL/GenBank/DDBJ databases">
        <title>Corchorus olitorius genome sequencing.</title>
        <authorList>
            <person name="Alam M."/>
            <person name="Haque M.S."/>
            <person name="Islam M.S."/>
            <person name="Emdad E.M."/>
            <person name="Islam M.M."/>
            <person name="Ahmed B."/>
            <person name="Halim A."/>
            <person name="Hossen Q.M.M."/>
            <person name="Hossain M.Z."/>
            <person name="Ahmed R."/>
            <person name="Khan M.M."/>
            <person name="Islam R."/>
            <person name="Rashid M.M."/>
            <person name="Khan S.A."/>
            <person name="Rahman M.S."/>
            <person name="Alam M."/>
            <person name="Yahiya A.S."/>
            <person name="Khan M.S."/>
            <person name="Azam M.S."/>
            <person name="Haque T."/>
            <person name="Lashkar M.Z.H."/>
            <person name="Akhand A.I."/>
            <person name="Morshed G."/>
            <person name="Roy S."/>
            <person name="Uddin K.S."/>
            <person name="Rabeya T."/>
            <person name="Hossain A.S."/>
            <person name="Chowdhury A."/>
            <person name="Snigdha A.R."/>
            <person name="Mortoza M.S."/>
            <person name="Matin S.A."/>
            <person name="Hoque S.M.E."/>
            <person name="Islam M.K."/>
            <person name="Roy D.K."/>
            <person name="Haider R."/>
            <person name="Moosa M.M."/>
            <person name="Elias S.M."/>
            <person name="Hasan A.M."/>
            <person name="Jahan S."/>
            <person name="Shafiuddin M."/>
            <person name="Mahmood N."/>
            <person name="Shommy N.S."/>
        </authorList>
    </citation>
    <scope>NUCLEOTIDE SEQUENCE [LARGE SCALE GENOMIC DNA]</scope>
    <source>
        <strain evidence="12">cv. O-4</strain>
    </source>
</reference>
<dbReference type="GO" id="GO:0005506">
    <property type="term" value="F:iron ion binding"/>
    <property type="evidence" value="ECO:0007669"/>
    <property type="project" value="InterPro"/>
</dbReference>
<organism evidence="11 12">
    <name type="scientific">Corchorus olitorius</name>
    <dbReference type="NCBI Taxonomy" id="93759"/>
    <lineage>
        <taxon>Eukaryota</taxon>
        <taxon>Viridiplantae</taxon>
        <taxon>Streptophyta</taxon>
        <taxon>Embryophyta</taxon>
        <taxon>Tracheophyta</taxon>
        <taxon>Spermatophyta</taxon>
        <taxon>Magnoliopsida</taxon>
        <taxon>eudicotyledons</taxon>
        <taxon>Gunneridae</taxon>
        <taxon>Pentapetalae</taxon>
        <taxon>rosids</taxon>
        <taxon>malvids</taxon>
        <taxon>Malvales</taxon>
        <taxon>Malvaceae</taxon>
        <taxon>Grewioideae</taxon>
        <taxon>Apeibeae</taxon>
        <taxon>Corchorus</taxon>
    </lineage>
</organism>
<dbReference type="GO" id="GO:0016705">
    <property type="term" value="F:oxidoreductase activity, acting on paired donors, with incorporation or reduction of molecular oxygen"/>
    <property type="evidence" value="ECO:0007669"/>
    <property type="project" value="InterPro"/>
</dbReference>
<dbReference type="EMBL" id="AWUE01018438">
    <property type="protein sequence ID" value="OMO80391.1"/>
    <property type="molecule type" value="Genomic_DNA"/>
</dbReference>
<dbReference type="Proteomes" id="UP000187203">
    <property type="component" value="Unassembled WGS sequence"/>
</dbReference>
<dbReference type="Gene3D" id="1.10.630.10">
    <property type="entry name" value="Cytochrome P450"/>
    <property type="match status" value="1"/>
</dbReference>
<evidence type="ECO:0000256" key="7">
    <source>
        <dbReference type="ARBA" id="ARBA00023004"/>
    </source>
</evidence>
<evidence type="ECO:0000256" key="1">
    <source>
        <dbReference type="ARBA" id="ARBA00001971"/>
    </source>
</evidence>
<evidence type="ECO:0000313" key="11">
    <source>
        <dbReference type="EMBL" id="OMO80391.1"/>
    </source>
</evidence>
<dbReference type="Pfam" id="PF00067">
    <property type="entry name" value="p450"/>
    <property type="match status" value="1"/>
</dbReference>
<keyword evidence="8" id="KW-0503">Monooxygenase</keyword>
<keyword evidence="6" id="KW-0560">Oxidoreductase</keyword>
<name>A0A1R3ID08_9ROSI</name>
<evidence type="ECO:0000256" key="6">
    <source>
        <dbReference type="ARBA" id="ARBA00023002"/>
    </source>
</evidence>
<keyword evidence="10" id="KW-0812">Transmembrane</keyword>
<keyword evidence="12" id="KW-1185">Reference proteome</keyword>
<dbReference type="STRING" id="93759.A0A1R3ID08"/>
<evidence type="ECO:0000313" key="12">
    <source>
        <dbReference type="Proteomes" id="UP000187203"/>
    </source>
</evidence>
<protein>
    <submittedName>
        <fullName evidence="11">Cytochrome P450</fullName>
    </submittedName>
</protein>
<comment type="subcellular location">
    <subcellularLocation>
        <location evidence="2">Membrane</location>
    </subcellularLocation>
</comment>
<evidence type="ECO:0000256" key="5">
    <source>
        <dbReference type="ARBA" id="ARBA00022723"/>
    </source>
</evidence>
<keyword evidence="7" id="KW-0408">Iron</keyword>
<accession>A0A1R3ID08</accession>
<dbReference type="GO" id="GO:0020037">
    <property type="term" value="F:heme binding"/>
    <property type="evidence" value="ECO:0007669"/>
    <property type="project" value="InterPro"/>
</dbReference>
<dbReference type="InterPro" id="IPR036396">
    <property type="entry name" value="Cyt_P450_sf"/>
</dbReference>
<evidence type="ECO:0000256" key="2">
    <source>
        <dbReference type="ARBA" id="ARBA00004370"/>
    </source>
</evidence>
<feature type="transmembrane region" description="Helical" evidence="10">
    <location>
        <begin position="7"/>
        <end position="30"/>
    </location>
</feature>
<dbReference type="SUPFAM" id="SSF48264">
    <property type="entry name" value="Cytochrome P450"/>
    <property type="match status" value="1"/>
</dbReference>
<evidence type="ECO:0000256" key="4">
    <source>
        <dbReference type="ARBA" id="ARBA00022617"/>
    </source>
</evidence>
<dbReference type="AlphaFoldDB" id="A0A1R3ID08"/>
<proteinExistence type="inferred from homology"/>
<dbReference type="GO" id="GO:0004497">
    <property type="term" value="F:monooxygenase activity"/>
    <property type="evidence" value="ECO:0007669"/>
    <property type="project" value="UniProtKB-KW"/>
</dbReference>
<dbReference type="GO" id="GO:0016020">
    <property type="term" value="C:membrane"/>
    <property type="evidence" value="ECO:0007669"/>
    <property type="project" value="UniProtKB-SubCell"/>
</dbReference>
<evidence type="ECO:0000256" key="8">
    <source>
        <dbReference type="ARBA" id="ARBA00023033"/>
    </source>
</evidence>
<comment type="similarity">
    <text evidence="3">Belongs to the cytochrome P450 family.</text>
</comment>
<comment type="caution">
    <text evidence="11">The sequence shown here is derived from an EMBL/GenBank/DDBJ whole genome shotgun (WGS) entry which is preliminary data.</text>
</comment>